<reference evidence="7" key="1">
    <citation type="journal article" date="2019" name="Int. J. Syst. Evol. Microbiol.">
        <title>The Global Catalogue of Microorganisms (GCM) 10K type strain sequencing project: providing services to taxonomists for standard genome sequencing and annotation.</title>
        <authorList>
            <consortium name="The Broad Institute Genomics Platform"/>
            <consortium name="The Broad Institute Genome Sequencing Center for Infectious Disease"/>
            <person name="Wu L."/>
            <person name="Ma J."/>
        </authorList>
    </citation>
    <scope>NUCLEOTIDE SEQUENCE [LARGE SCALE GENOMIC DNA]</scope>
    <source>
        <strain evidence="7">KCTC 52237</strain>
    </source>
</reference>
<comment type="similarity">
    <text evidence="1">Belongs to the prespore-cell-inducing factor family.</text>
</comment>
<evidence type="ECO:0000256" key="2">
    <source>
        <dbReference type="ARBA" id="ARBA00022729"/>
    </source>
</evidence>
<dbReference type="InterPro" id="IPR011658">
    <property type="entry name" value="PA14_dom"/>
</dbReference>
<evidence type="ECO:0000256" key="3">
    <source>
        <dbReference type="ARBA" id="ARBA00023180"/>
    </source>
</evidence>
<evidence type="ECO:0000259" key="5">
    <source>
        <dbReference type="PROSITE" id="PS51820"/>
    </source>
</evidence>
<dbReference type="InterPro" id="IPR013424">
    <property type="entry name" value="Ice-binding_C"/>
</dbReference>
<dbReference type="InterPro" id="IPR011874">
    <property type="entry name" value="Fibro_Slime"/>
</dbReference>
<evidence type="ECO:0000256" key="1">
    <source>
        <dbReference type="ARBA" id="ARBA00008709"/>
    </source>
</evidence>
<accession>A0ABV7FF64</accession>
<keyword evidence="2 4" id="KW-0732">Signal</keyword>
<evidence type="ECO:0000313" key="6">
    <source>
        <dbReference type="EMBL" id="MFC3116261.1"/>
    </source>
</evidence>
<dbReference type="Pfam" id="PF07589">
    <property type="entry name" value="PEP-CTERM"/>
    <property type="match status" value="1"/>
</dbReference>
<feature type="chain" id="PRO_5046712607" evidence="4">
    <location>
        <begin position="23"/>
        <end position="249"/>
    </location>
</feature>
<name>A0ABV7FF64_9GAMM</name>
<keyword evidence="7" id="KW-1185">Reference proteome</keyword>
<dbReference type="NCBIfam" id="TIGR02148">
    <property type="entry name" value="Fibro_Slime"/>
    <property type="match status" value="1"/>
</dbReference>
<feature type="domain" description="PA14" evidence="5">
    <location>
        <begin position="89"/>
        <end position="229"/>
    </location>
</feature>
<dbReference type="PANTHER" id="PTHR31137:SF13">
    <property type="entry name" value="PROTEIN PSID"/>
    <property type="match status" value="1"/>
</dbReference>
<protein>
    <submittedName>
        <fullName evidence="6">Fibro-slime domain-containing protein</fullName>
    </submittedName>
</protein>
<dbReference type="SMART" id="SM00758">
    <property type="entry name" value="PA14"/>
    <property type="match status" value="1"/>
</dbReference>
<proteinExistence type="inferred from homology"/>
<keyword evidence="3" id="KW-0325">Glycoprotein</keyword>
<dbReference type="InterPro" id="IPR051154">
    <property type="entry name" value="Prespore-cell_inducing_factor"/>
</dbReference>
<dbReference type="PROSITE" id="PS51820">
    <property type="entry name" value="PA14"/>
    <property type="match status" value="1"/>
</dbReference>
<dbReference type="RefSeq" id="WP_378119350.1">
    <property type="nucleotide sequence ID" value="NZ_JBHRTF010000004.1"/>
</dbReference>
<dbReference type="InterPro" id="IPR037524">
    <property type="entry name" value="PA14/GLEYA"/>
</dbReference>
<dbReference type="PANTHER" id="PTHR31137">
    <property type="entry name" value="PROTEIN PSIB-RELATED-RELATED"/>
    <property type="match status" value="1"/>
</dbReference>
<organism evidence="6 7">
    <name type="scientific">Cellvibrio fontiphilus</name>
    <dbReference type="NCBI Taxonomy" id="1815559"/>
    <lineage>
        <taxon>Bacteria</taxon>
        <taxon>Pseudomonadati</taxon>
        <taxon>Pseudomonadota</taxon>
        <taxon>Gammaproteobacteria</taxon>
        <taxon>Cellvibrionales</taxon>
        <taxon>Cellvibrionaceae</taxon>
        <taxon>Cellvibrio</taxon>
    </lineage>
</organism>
<dbReference type="NCBIfam" id="TIGR02595">
    <property type="entry name" value="PEP_CTERM"/>
    <property type="match status" value="1"/>
</dbReference>
<evidence type="ECO:0000313" key="7">
    <source>
        <dbReference type="Proteomes" id="UP001595555"/>
    </source>
</evidence>
<dbReference type="Proteomes" id="UP001595555">
    <property type="component" value="Unassembled WGS sequence"/>
</dbReference>
<feature type="signal peptide" evidence="4">
    <location>
        <begin position="1"/>
        <end position="22"/>
    </location>
</feature>
<dbReference type="Pfam" id="PF07691">
    <property type="entry name" value="PA14"/>
    <property type="match status" value="1"/>
</dbReference>
<evidence type="ECO:0000256" key="4">
    <source>
        <dbReference type="SAM" id="SignalP"/>
    </source>
</evidence>
<sequence length="249" mass="26688">MKNTLKTTLAALALCATSLASAGTINLTGTLRDIDVAHPDFEDWCCGAVDGLVKQTLGADGTPVYNGGTSLTNAANFADWFGSGTNHVLGEKSLSLTLDNTISGNPNVYTYINNDFFPLDGELGGNQGYGHNYHFTFRLNSTFTYQGGESFTFTGDDDVWVFINDQLVIDLGGVHGAMSETVNLDTLGLTAGNDYSFHLFFAERHTVASSFRIDTSIKLKPNEVPEPATMLLLGMGLLGLGIARRKARA</sequence>
<gene>
    <name evidence="6" type="ORF">ACFODX_11885</name>
</gene>
<dbReference type="EMBL" id="JBHRTF010000004">
    <property type="protein sequence ID" value="MFC3116261.1"/>
    <property type="molecule type" value="Genomic_DNA"/>
</dbReference>
<comment type="caution">
    <text evidence="6">The sequence shown here is derived from an EMBL/GenBank/DDBJ whole genome shotgun (WGS) entry which is preliminary data.</text>
</comment>